<comment type="caution">
    <text evidence="8">The sequence shown here is derived from an EMBL/GenBank/DDBJ whole genome shotgun (WGS) entry which is preliminary data.</text>
</comment>
<dbReference type="PANTHER" id="PTHR36108:SF13">
    <property type="entry name" value="COLOSSIN-B-RELATED"/>
    <property type="match status" value="1"/>
</dbReference>
<organism evidence="8 9">
    <name type="scientific">Breznakia blatticola</name>
    <dbReference type="NCBI Taxonomy" id="1754012"/>
    <lineage>
        <taxon>Bacteria</taxon>
        <taxon>Bacillati</taxon>
        <taxon>Bacillota</taxon>
        <taxon>Erysipelotrichia</taxon>
        <taxon>Erysipelotrichales</taxon>
        <taxon>Erysipelotrichaceae</taxon>
        <taxon>Breznakia</taxon>
    </lineage>
</organism>
<dbReference type="Pfam" id="PF00746">
    <property type="entry name" value="Gram_pos_anchor"/>
    <property type="match status" value="1"/>
</dbReference>
<evidence type="ECO:0000313" key="9">
    <source>
        <dbReference type="Proteomes" id="UP000294743"/>
    </source>
</evidence>
<keyword evidence="9" id="KW-1185">Reference proteome</keyword>
<dbReference type="EMBL" id="SODD01000016">
    <property type="protein sequence ID" value="TDW19952.1"/>
    <property type="molecule type" value="Genomic_DNA"/>
</dbReference>
<keyword evidence="6" id="KW-1133">Transmembrane helix</keyword>
<dbReference type="NCBIfam" id="TIGR01167">
    <property type="entry name" value="LPXTG_anchor"/>
    <property type="match status" value="1"/>
</dbReference>
<dbReference type="PANTHER" id="PTHR36108">
    <property type="entry name" value="COLOSSIN-B-RELATED"/>
    <property type="match status" value="1"/>
</dbReference>
<dbReference type="RefSeq" id="WP_134169464.1">
    <property type="nucleotide sequence ID" value="NZ_SODD01000016.1"/>
</dbReference>
<dbReference type="PROSITE" id="PS50847">
    <property type="entry name" value="GRAM_POS_ANCHORING"/>
    <property type="match status" value="1"/>
</dbReference>
<comment type="similarity">
    <text evidence="1">Belongs to the serine-aspartate repeat-containing protein (SDr) family.</text>
</comment>
<keyword evidence="4" id="KW-0732">Signal</keyword>
<feature type="domain" description="Gram-positive cocci surface proteins LPxTG" evidence="7">
    <location>
        <begin position="1173"/>
        <end position="1208"/>
    </location>
</feature>
<dbReference type="AlphaFoldDB" id="A0A4R7ZQH8"/>
<reference evidence="8 9" key="1">
    <citation type="submission" date="2019-03" db="EMBL/GenBank/DDBJ databases">
        <title>Genomic Encyclopedia of Type Strains, Phase IV (KMG-IV): sequencing the most valuable type-strain genomes for metagenomic binning, comparative biology and taxonomic classification.</title>
        <authorList>
            <person name="Goeker M."/>
        </authorList>
    </citation>
    <scope>NUCLEOTIDE SEQUENCE [LARGE SCALE GENOMIC DNA]</scope>
    <source>
        <strain evidence="8 9">DSM 28867</strain>
    </source>
</reference>
<keyword evidence="3" id="KW-0964">Secreted</keyword>
<keyword evidence="5" id="KW-0572">Peptidoglycan-anchor</keyword>
<dbReference type="Gene3D" id="2.60.40.10">
    <property type="entry name" value="Immunoglobulins"/>
    <property type="match status" value="4"/>
</dbReference>
<evidence type="ECO:0000256" key="4">
    <source>
        <dbReference type="ARBA" id="ARBA00022729"/>
    </source>
</evidence>
<protein>
    <submittedName>
        <fullName evidence="8">LPXTG-motif cell wall-anchored protein</fullName>
    </submittedName>
</protein>
<accession>A0A4R7ZQH8</accession>
<keyword evidence="2" id="KW-0134">Cell wall</keyword>
<name>A0A4R7ZQH8_9FIRM</name>
<keyword evidence="6" id="KW-0472">Membrane</keyword>
<dbReference type="InterPro" id="IPR041033">
    <property type="entry name" value="SpaA_PFL_dom_1"/>
</dbReference>
<evidence type="ECO:0000256" key="6">
    <source>
        <dbReference type="SAM" id="Phobius"/>
    </source>
</evidence>
<dbReference type="Proteomes" id="UP000294743">
    <property type="component" value="Unassembled WGS sequence"/>
</dbReference>
<gene>
    <name evidence="8" type="ORF">EDD63_11654</name>
</gene>
<keyword evidence="6" id="KW-0812">Transmembrane</keyword>
<evidence type="ECO:0000256" key="1">
    <source>
        <dbReference type="ARBA" id="ARBA00007257"/>
    </source>
</evidence>
<evidence type="ECO:0000256" key="3">
    <source>
        <dbReference type="ARBA" id="ARBA00022525"/>
    </source>
</evidence>
<sequence>MRKLNLLTIKPIKRLLVSLMVIFTFLSSISVSNIDVLAAPVGNVSVVKTGYTFSWESDTPINPANQIMSAYGYELSKIYADGILTTCFDPTVVVLTGGGYNSDPAIETATRKRLARLAVANDINSMSDEAYAAFQIYQHQIMFSASHGFRVTATNVNNLQGYINQFEAKATSFWTKPTFNLGDGKITVGETKKFNATNGVTSGWDVFKQSTGVTASFSNGVLTVTNNNTTDENIEIQLVKKVGGYKRPSLNYNKVQSQQLGIFGISDPDRFPVNLQNLRYGSLEIAKMDNHGNYIPNTSFDIFYNDNGSKIGSYTTGADGKVKVDQILPKEVKIVETSVPAPLILDATPSYKTIVPNETVSYTKTNVRAVGKATLTKVDNDTGGTTPLGDARLDDAQYALKAKEDVLDLVTNTVIYSKDEIVKEEVLGTDLTMIVENLPVGEYYFEETVASTGYHLDTTKYDIDLRYVDSATAVIEKSAQSREQVILGKDALYKVSSDGTSGVLPFVEGAEFTWKLKSEVDSVGWDNAHTYFVGRTNAFGYLITDYMPYGTYLREETDTPANCIKAPTRVVTIHEQIDDPQPEIVNDAPFKAKVKFVKQDADTGEKVTYDYVTFKLIDTATGEYVKQKVGSRWIDEFTTTEDGTIAGVITGEATTPLLLDVSKYEIVEAKIPTGYLDVKTPIYVDVNDSASYEIDDNFDPVITVVVKNKQPKVQIELTKTFEEMETTYDKVAGFEFKTVNEVISAIDGSVLYDAGEVINNPNSPDGLWYTDPVTGKLVISDLFLSAGELTTYTLQEKVTSEGYVLDETVHEFVFEQTDTYTDLYIETAKVENKLIRTNLEVVKTDKYTGEIIIGVEGFEFTFDYTFNGEEFSVTEAVDPETGKATFKDIPYSAEGTITETATNDAYFLSDEIKQVKVDKDLPGIGEVYSFEYENKIKPTIGTLATGINGEKTLDPTIDNVLIDVSMVDGLDPSMIFTFVTKAWIYDEGGNHTLYKEVRYENVTFEEADADFISKIEAEKDSLPAGAKLFFTEDIYEAGKDNPEVDTLFVSHNDPEDEGQTVRFEETEFTINVAKKDTATKELIKSREFKFEAKFFKDDKEVKVESFDGDTDTGIATQTFTGIGNFDYVEIREIEAPKGYVLSDEVVKVTHEDFDEEYTYTFDYFNSLIETAALPQTGDTTNTTGFLALLTLSAFGGLIVIKKRKSEKN</sequence>
<dbReference type="InterPro" id="IPR019931">
    <property type="entry name" value="LPXTG_anchor"/>
</dbReference>
<evidence type="ECO:0000313" key="8">
    <source>
        <dbReference type="EMBL" id="TDW19952.1"/>
    </source>
</evidence>
<evidence type="ECO:0000256" key="2">
    <source>
        <dbReference type="ARBA" id="ARBA00022512"/>
    </source>
</evidence>
<feature type="transmembrane region" description="Helical" evidence="6">
    <location>
        <begin position="1183"/>
        <end position="1200"/>
    </location>
</feature>
<dbReference type="OrthoDB" id="1769694at2"/>
<dbReference type="InterPro" id="IPR013783">
    <property type="entry name" value="Ig-like_fold"/>
</dbReference>
<dbReference type="Gene3D" id="2.60.40.3930">
    <property type="match status" value="1"/>
</dbReference>
<evidence type="ECO:0000259" key="7">
    <source>
        <dbReference type="PROSITE" id="PS50847"/>
    </source>
</evidence>
<evidence type="ECO:0000256" key="5">
    <source>
        <dbReference type="ARBA" id="ARBA00023088"/>
    </source>
</evidence>
<dbReference type="Pfam" id="PF17802">
    <property type="entry name" value="SpaA"/>
    <property type="match status" value="3"/>
</dbReference>
<proteinExistence type="inferred from homology"/>